<proteinExistence type="predicted"/>
<accession>A0A0K2VKP5</accession>
<feature type="transmembrane region" description="Helical" evidence="1">
    <location>
        <begin position="89"/>
        <end position="108"/>
    </location>
</feature>
<sequence>FDIRVNLFDVFLDQFTFLNRPLFAFLFDGKGFISFSLINVEKLYSHVLASEFLYHFTFRFVLFELIGLVLGFTVVFILSGADFRSFNSVSTFFDVWSVTFLYFFSVGLE</sequence>
<name>A0A0K2VKP5_LEPSM</name>
<keyword evidence="1" id="KW-1133">Transmembrane helix</keyword>
<keyword evidence="1" id="KW-0472">Membrane</keyword>
<organism evidence="2">
    <name type="scientific">Lepeophtheirus salmonis</name>
    <name type="common">Salmon louse</name>
    <name type="synonym">Caligus salmonis</name>
    <dbReference type="NCBI Taxonomy" id="72036"/>
    <lineage>
        <taxon>Eukaryota</taxon>
        <taxon>Metazoa</taxon>
        <taxon>Ecdysozoa</taxon>
        <taxon>Arthropoda</taxon>
        <taxon>Crustacea</taxon>
        <taxon>Multicrustacea</taxon>
        <taxon>Hexanauplia</taxon>
        <taxon>Copepoda</taxon>
        <taxon>Siphonostomatoida</taxon>
        <taxon>Caligidae</taxon>
        <taxon>Lepeophtheirus</taxon>
    </lineage>
</organism>
<protein>
    <submittedName>
        <fullName evidence="2">Uncharacterized protein</fullName>
    </submittedName>
</protein>
<keyword evidence="1" id="KW-0812">Transmembrane</keyword>
<feature type="transmembrane region" description="Helical" evidence="1">
    <location>
        <begin position="52"/>
        <end position="77"/>
    </location>
</feature>
<feature type="transmembrane region" description="Helical" evidence="1">
    <location>
        <begin position="22"/>
        <end position="40"/>
    </location>
</feature>
<evidence type="ECO:0000313" key="2">
    <source>
        <dbReference type="EMBL" id="CDW51043.1"/>
    </source>
</evidence>
<dbReference type="EMBL" id="HACA01033682">
    <property type="protein sequence ID" value="CDW51043.1"/>
    <property type="molecule type" value="Transcribed_RNA"/>
</dbReference>
<evidence type="ECO:0000256" key="1">
    <source>
        <dbReference type="SAM" id="Phobius"/>
    </source>
</evidence>
<reference evidence="2" key="1">
    <citation type="submission" date="2014-05" db="EMBL/GenBank/DDBJ databases">
        <authorList>
            <person name="Chronopoulou M."/>
        </authorList>
    </citation>
    <scope>NUCLEOTIDE SEQUENCE</scope>
    <source>
        <tissue evidence="2">Whole organism</tissue>
    </source>
</reference>
<feature type="non-terminal residue" evidence="2">
    <location>
        <position position="1"/>
    </location>
</feature>
<feature type="non-terminal residue" evidence="2">
    <location>
        <position position="109"/>
    </location>
</feature>
<dbReference type="AlphaFoldDB" id="A0A0K2VKP5"/>